<accession>A0A0A8ZE01</accession>
<organism evidence="1">
    <name type="scientific">Arundo donax</name>
    <name type="common">Giant reed</name>
    <name type="synonym">Donax arundinaceus</name>
    <dbReference type="NCBI Taxonomy" id="35708"/>
    <lineage>
        <taxon>Eukaryota</taxon>
        <taxon>Viridiplantae</taxon>
        <taxon>Streptophyta</taxon>
        <taxon>Embryophyta</taxon>
        <taxon>Tracheophyta</taxon>
        <taxon>Spermatophyta</taxon>
        <taxon>Magnoliopsida</taxon>
        <taxon>Liliopsida</taxon>
        <taxon>Poales</taxon>
        <taxon>Poaceae</taxon>
        <taxon>PACMAD clade</taxon>
        <taxon>Arundinoideae</taxon>
        <taxon>Arundineae</taxon>
        <taxon>Arundo</taxon>
    </lineage>
</organism>
<protein>
    <submittedName>
        <fullName evidence="1">Uncharacterized protein</fullName>
    </submittedName>
</protein>
<dbReference type="AlphaFoldDB" id="A0A0A8ZE01"/>
<dbReference type="EMBL" id="GBRH01260859">
    <property type="protein sequence ID" value="JAD37036.1"/>
    <property type="molecule type" value="Transcribed_RNA"/>
</dbReference>
<reference evidence="1" key="2">
    <citation type="journal article" date="2015" name="Data Brief">
        <title>Shoot transcriptome of the giant reed, Arundo donax.</title>
        <authorList>
            <person name="Barrero R.A."/>
            <person name="Guerrero F.D."/>
            <person name="Moolhuijzen P."/>
            <person name="Goolsby J.A."/>
            <person name="Tidwell J."/>
            <person name="Bellgard S.E."/>
            <person name="Bellgard M.I."/>
        </authorList>
    </citation>
    <scope>NUCLEOTIDE SEQUENCE</scope>
    <source>
        <tissue evidence="1">Shoot tissue taken approximately 20 cm above the soil surface</tissue>
    </source>
</reference>
<evidence type="ECO:0000313" key="1">
    <source>
        <dbReference type="EMBL" id="JAD37036.1"/>
    </source>
</evidence>
<name>A0A0A8ZE01_ARUDO</name>
<reference evidence="1" key="1">
    <citation type="submission" date="2014-09" db="EMBL/GenBank/DDBJ databases">
        <authorList>
            <person name="Magalhaes I.L.F."/>
            <person name="Oliveira U."/>
            <person name="Santos F.R."/>
            <person name="Vidigal T.H.D.A."/>
            <person name="Brescovit A.D."/>
            <person name="Santos A.J."/>
        </authorList>
    </citation>
    <scope>NUCLEOTIDE SEQUENCE</scope>
    <source>
        <tissue evidence="1">Shoot tissue taken approximately 20 cm above the soil surface</tissue>
    </source>
</reference>
<sequence>MSLLLRHMFYPPIKMIMDSRIVVARLWVWRGRSRKAQHIHRPNELVVTTGLSRISYIKSCLHYYYYCCH</sequence>
<proteinExistence type="predicted"/>